<dbReference type="Proteomes" id="UP000516380">
    <property type="component" value="Chromosome"/>
</dbReference>
<feature type="compositionally biased region" description="Polar residues" evidence="2">
    <location>
        <begin position="316"/>
        <end position="325"/>
    </location>
</feature>
<accession>A0A7G1IA60</accession>
<dbReference type="InterPro" id="IPR036038">
    <property type="entry name" value="Aminotransferase-like"/>
</dbReference>
<keyword evidence="4" id="KW-1185">Reference proteome</keyword>
<dbReference type="GO" id="GO:0005829">
    <property type="term" value="C:cytosol"/>
    <property type="evidence" value="ECO:0007669"/>
    <property type="project" value="TreeGrafter"/>
</dbReference>
<evidence type="ECO:0000313" key="4">
    <source>
        <dbReference type="Proteomes" id="UP000516380"/>
    </source>
</evidence>
<dbReference type="SUPFAM" id="SSF56752">
    <property type="entry name" value="D-aminoacid aminotransferase-like PLP-dependent enzymes"/>
    <property type="match status" value="1"/>
</dbReference>
<dbReference type="NCBIfam" id="NF005887">
    <property type="entry name" value="PRK07849.1-2"/>
    <property type="match status" value="1"/>
</dbReference>
<dbReference type="Gene3D" id="3.30.470.10">
    <property type="match status" value="1"/>
</dbReference>
<dbReference type="EMBL" id="AP023343">
    <property type="protein sequence ID" value="BCI85398.1"/>
    <property type="molecule type" value="Genomic_DNA"/>
</dbReference>
<dbReference type="InterPro" id="IPR043132">
    <property type="entry name" value="BCAT-like_C"/>
</dbReference>
<feature type="compositionally biased region" description="Pro residues" evidence="2">
    <location>
        <begin position="305"/>
        <end position="314"/>
    </location>
</feature>
<sequence length="382" mass="40835">MATRCARHCRACDRHEAIRLLGMAGQTGVVVTLDGEILEPETPLLRADDLAAVRGDGVFETLLVRDGAACLVEPHLHRLTHSARLMDLPEPDLAGWRHAIDLATQRWVAGTGDEGAMRLIYSRGRESGPPQAAGAPAAPTAYVMVNPVPERVAEVRRSGVAAITLDRGLPAAGADTMPWLMAGAKTLSYAVNMAALRHAARQGAGDVIFVSTDGYILEGPRSTVIIATDDDGMASGKPCLLTPPPWYPILRGTTQQALFHVARANGYDCDYRALRVSDLVAAQGVWLVSSMTLAARVHTLNGRRLPPPRSPPHSPNWSMRPSSATAEGANSVVGSSKCGYGQPYTGKEVVREIDSFLADHLKPHFTGGIFSPAPASPRRPRD</sequence>
<dbReference type="NCBIfam" id="NF005886">
    <property type="entry name" value="PRK07849.1-1"/>
    <property type="match status" value="1"/>
</dbReference>
<organism evidence="3 4">
    <name type="scientific">Mycobacterium kansasii</name>
    <dbReference type="NCBI Taxonomy" id="1768"/>
    <lineage>
        <taxon>Bacteria</taxon>
        <taxon>Bacillati</taxon>
        <taxon>Actinomycetota</taxon>
        <taxon>Actinomycetes</taxon>
        <taxon>Mycobacteriales</taxon>
        <taxon>Mycobacteriaceae</taxon>
        <taxon>Mycobacterium</taxon>
    </lineage>
</organism>
<gene>
    <name evidence="3" type="ORF">NIIDMKKI_06040</name>
</gene>
<evidence type="ECO:0008006" key="5">
    <source>
        <dbReference type="Google" id="ProtNLM"/>
    </source>
</evidence>
<comment type="similarity">
    <text evidence="1">Belongs to the class-IV pyridoxal-phosphate-dependent aminotransferase family.</text>
</comment>
<feature type="region of interest" description="Disordered" evidence="2">
    <location>
        <begin position="302"/>
        <end position="332"/>
    </location>
</feature>
<proteinExistence type="inferred from homology"/>
<dbReference type="AlphaFoldDB" id="A0A7G1IA60"/>
<feature type="region of interest" description="Disordered" evidence="2">
    <location>
        <begin position="362"/>
        <end position="382"/>
    </location>
</feature>
<dbReference type="InterPro" id="IPR001544">
    <property type="entry name" value="Aminotrans_IV"/>
</dbReference>
<dbReference type="GO" id="GO:0003824">
    <property type="term" value="F:catalytic activity"/>
    <property type="evidence" value="ECO:0007669"/>
    <property type="project" value="InterPro"/>
</dbReference>
<dbReference type="Pfam" id="PF01063">
    <property type="entry name" value="Aminotran_4"/>
    <property type="match status" value="1"/>
</dbReference>
<protein>
    <recommendedName>
        <fullName evidence="5">Aminotransferase class IV family protein</fullName>
    </recommendedName>
</protein>
<dbReference type="PANTHER" id="PTHR42743">
    <property type="entry name" value="AMINO-ACID AMINOTRANSFERASE"/>
    <property type="match status" value="1"/>
</dbReference>
<dbReference type="GO" id="GO:0046394">
    <property type="term" value="P:carboxylic acid biosynthetic process"/>
    <property type="evidence" value="ECO:0007669"/>
    <property type="project" value="UniProtKB-ARBA"/>
</dbReference>
<name>A0A7G1IA60_MYCKA</name>
<dbReference type="InterPro" id="IPR043131">
    <property type="entry name" value="BCAT-like_N"/>
</dbReference>
<reference evidence="3 4" key="1">
    <citation type="submission" date="2020-07" db="EMBL/GenBank/DDBJ databases">
        <title>Mycobacterium kansasii (former subtype) with zoonotic potential isolated from diseased indoor pet cat, Japan.</title>
        <authorList>
            <person name="Fukano H."/>
            <person name="Terazono T."/>
            <person name="Hoshino Y."/>
        </authorList>
    </citation>
    <scope>NUCLEOTIDE SEQUENCE [LARGE SCALE GENOMIC DNA]</scope>
    <source>
        <strain evidence="3 4">Kuro-I</strain>
    </source>
</reference>
<evidence type="ECO:0000256" key="1">
    <source>
        <dbReference type="ARBA" id="ARBA00009320"/>
    </source>
</evidence>
<dbReference type="Gene3D" id="3.20.10.10">
    <property type="entry name" value="D-amino Acid Aminotransferase, subunit A, domain 2"/>
    <property type="match status" value="1"/>
</dbReference>
<evidence type="ECO:0000256" key="2">
    <source>
        <dbReference type="SAM" id="MobiDB-lite"/>
    </source>
</evidence>
<evidence type="ECO:0000313" key="3">
    <source>
        <dbReference type="EMBL" id="BCI85398.1"/>
    </source>
</evidence>
<dbReference type="InterPro" id="IPR050571">
    <property type="entry name" value="Class-IV_PLP-Dep_Aminotrnsfr"/>
</dbReference>
<dbReference type="PANTHER" id="PTHR42743:SF11">
    <property type="entry name" value="AMINODEOXYCHORISMATE LYASE"/>
    <property type="match status" value="1"/>
</dbReference>